<evidence type="ECO:0000256" key="3">
    <source>
        <dbReference type="ARBA" id="ARBA00022692"/>
    </source>
</evidence>
<feature type="transmembrane region" description="Helical" evidence="6">
    <location>
        <begin position="42"/>
        <end position="62"/>
    </location>
</feature>
<protein>
    <submittedName>
        <fullName evidence="7">Uncharacterized protein</fullName>
    </submittedName>
</protein>
<feature type="transmembrane region" description="Helical" evidence="6">
    <location>
        <begin position="136"/>
        <end position="158"/>
    </location>
</feature>
<dbReference type="EMBL" id="CAMGYJ010000002">
    <property type="protein sequence ID" value="CAI0385557.1"/>
    <property type="molecule type" value="Genomic_DNA"/>
</dbReference>
<keyword evidence="8" id="KW-1185">Reference proteome</keyword>
<evidence type="ECO:0000313" key="8">
    <source>
        <dbReference type="Proteomes" id="UP001154282"/>
    </source>
</evidence>
<feature type="transmembrane region" description="Helical" evidence="6">
    <location>
        <begin position="164"/>
        <end position="183"/>
    </location>
</feature>
<keyword evidence="4 6" id="KW-1133">Transmembrane helix</keyword>
<keyword evidence="5 6" id="KW-0472">Membrane</keyword>
<name>A0AAV0HJX8_9ROSI</name>
<sequence length="533" mass="57613">MVAAASTKDDDFQPFPIKDQLPGVAYCANSNPCWYEALVLGFQQYVVMLGTTVTIPTLLVPLMGGGDVEKAEMINTLLFLSALSTLLQTWFGTRLPVVMGGSYAFVIPAMSIALSVNSSNSSAKLSDHDRFKKSMAAIQGAITIASLFQVAIGYFGLARVCSRFLSPLAAAPLVILTGLGLFVHGFPQVARCAEVALPALVLLVFLSQYLPHMLNSKRTISDRFGVLITVAVAWLLAEILTASGAYDKSSPKTQTSCRTDRSGLISAAPWIKFPYPYQWGKPTFDAGFVFAMMAACLVAAIESTGTFVAASRYASCTPVPPSVLSRGIGWQGVGTLLNGLCGAPTGSTASVENVGLLGLTRVGSRRVVQVSAGFMLFFSILGKFGAVVASIPLPIFGAVYCVLYGYMASAGVGLLQFCHLNSFRSKFILGFSLFLGLSIPQYFSEVVIVTGHGPFHTSSTWFNDMMQVIFTSQGTVAFLVAFFLDSTHTRGHKSTRRDSGRHWSEKFIYFCQDTRTEEFYCLPYNLSNYFPSF</sequence>
<feature type="transmembrane region" description="Helical" evidence="6">
    <location>
        <begin position="395"/>
        <end position="415"/>
    </location>
</feature>
<feature type="transmembrane region" description="Helical" evidence="6">
    <location>
        <begin position="74"/>
        <end position="91"/>
    </location>
</feature>
<evidence type="ECO:0000256" key="2">
    <source>
        <dbReference type="ARBA" id="ARBA00008821"/>
    </source>
</evidence>
<feature type="transmembrane region" description="Helical" evidence="6">
    <location>
        <begin position="195"/>
        <end position="212"/>
    </location>
</feature>
<evidence type="ECO:0000256" key="5">
    <source>
        <dbReference type="ARBA" id="ARBA00023136"/>
    </source>
</evidence>
<evidence type="ECO:0000256" key="6">
    <source>
        <dbReference type="SAM" id="Phobius"/>
    </source>
</evidence>
<dbReference type="PANTHER" id="PTHR11119">
    <property type="entry name" value="XANTHINE-URACIL / VITAMIN C PERMEASE FAMILY MEMBER"/>
    <property type="match status" value="1"/>
</dbReference>
<dbReference type="GO" id="GO:0022857">
    <property type="term" value="F:transmembrane transporter activity"/>
    <property type="evidence" value="ECO:0007669"/>
    <property type="project" value="InterPro"/>
</dbReference>
<feature type="transmembrane region" description="Helical" evidence="6">
    <location>
        <begin position="224"/>
        <end position="246"/>
    </location>
</feature>
<feature type="transmembrane region" description="Helical" evidence="6">
    <location>
        <begin position="367"/>
        <end position="389"/>
    </location>
</feature>
<dbReference type="AlphaFoldDB" id="A0AAV0HJX8"/>
<dbReference type="GO" id="GO:0016020">
    <property type="term" value="C:membrane"/>
    <property type="evidence" value="ECO:0007669"/>
    <property type="project" value="UniProtKB-SubCell"/>
</dbReference>
<comment type="caution">
    <text evidence="7">The sequence shown here is derived from an EMBL/GenBank/DDBJ whole genome shotgun (WGS) entry which is preliminary data.</text>
</comment>
<evidence type="ECO:0000256" key="4">
    <source>
        <dbReference type="ARBA" id="ARBA00022989"/>
    </source>
</evidence>
<feature type="transmembrane region" description="Helical" evidence="6">
    <location>
        <begin position="464"/>
        <end position="484"/>
    </location>
</feature>
<dbReference type="InterPro" id="IPR006043">
    <property type="entry name" value="NCS2"/>
</dbReference>
<proteinExistence type="inferred from homology"/>
<reference evidence="7" key="1">
    <citation type="submission" date="2022-08" db="EMBL/GenBank/DDBJ databases">
        <authorList>
            <person name="Gutierrez-Valencia J."/>
        </authorList>
    </citation>
    <scope>NUCLEOTIDE SEQUENCE</scope>
</reference>
<dbReference type="NCBIfam" id="NF037981">
    <property type="entry name" value="NCS2_1"/>
    <property type="match status" value="1"/>
</dbReference>
<keyword evidence="3 6" id="KW-0812">Transmembrane</keyword>
<evidence type="ECO:0000313" key="7">
    <source>
        <dbReference type="EMBL" id="CAI0385557.1"/>
    </source>
</evidence>
<evidence type="ECO:0000256" key="1">
    <source>
        <dbReference type="ARBA" id="ARBA00004141"/>
    </source>
</evidence>
<dbReference type="Proteomes" id="UP001154282">
    <property type="component" value="Unassembled WGS sequence"/>
</dbReference>
<accession>A0AAV0HJX8</accession>
<gene>
    <name evidence="7" type="ORF">LITE_LOCUS4830</name>
</gene>
<comment type="similarity">
    <text evidence="2">Belongs to the nucleobase:cation symporter-2 (NCS2) (TC 2.A.40) family.</text>
</comment>
<dbReference type="Pfam" id="PF00860">
    <property type="entry name" value="Xan_ur_permease"/>
    <property type="match status" value="1"/>
</dbReference>
<organism evidence="7 8">
    <name type="scientific">Linum tenue</name>
    <dbReference type="NCBI Taxonomy" id="586396"/>
    <lineage>
        <taxon>Eukaryota</taxon>
        <taxon>Viridiplantae</taxon>
        <taxon>Streptophyta</taxon>
        <taxon>Embryophyta</taxon>
        <taxon>Tracheophyta</taxon>
        <taxon>Spermatophyta</taxon>
        <taxon>Magnoliopsida</taxon>
        <taxon>eudicotyledons</taxon>
        <taxon>Gunneridae</taxon>
        <taxon>Pentapetalae</taxon>
        <taxon>rosids</taxon>
        <taxon>fabids</taxon>
        <taxon>Malpighiales</taxon>
        <taxon>Linaceae</taxon>
        <taxon>Linum</taxon>
    </lineage>
</organism>
<feature type="transmembrane region" description="Helical" evidence="6">
    <location>
        <begin position="427"/>
        <end position="444"/>
    </location>
</feature>
<comment type="subcellular location">
    <subcellularLocation>
        <location evidence="1">Membrane</location>
        <topology evidence="1">Multi-pass membrane protein</topology>
    </subcellularLocation>
</comment>